<name>A0A136JCV7_9PEZI</name>
<feature type="region of interest" description="Disordered" evidence="1">
    <location>
        <begin position="36"/>
        <end position="70"/>
    </location>
</feature>
<keyword evidence="3" id="KW-1185">Reference proteome</keyword>
<protein>
    <submittedName>
        <fullName evidence="2">Uncharacterized protein</fullName>
    </submittedName>
</protein>
<dbReference type="AlphaFoldDB" id="A0A136JCV7"/>
<evidence type="ECO:0000256" key="1">
    <source>
        <dbReference type="SAM" id="MobiDB-lite"/>
    </source>
</evidence>
<sequence length="130" mass="13820">MTKPPWDQLPKVSGFGTGPVVPVLLCLTAAQGSTLEPQASGLDDAVTDQDQPQQQPDSAQDSDSTKMHLQGGWVAEYGADTLSAATLSAHDPGSLGNPASRLLLVTNTFSSWHCNLPDRTTNITTAFHRY</sequence>
<dbReference type="Proteomes" id="UP000070501">
    <property type="component" value="Unassembled WGS sequence"/>
</dbReference>
<proteinExistence type="predicted"/>
<accession>A0A136JCV7</accession>
<feature type="compositionally biased region" description="Low complexity" evidence="1">
    <location>
        <begin position="48"/>
        <end position="62"/>
    </location>
</feature>
<evidence type="ECO:0000313" key="2">
    <source>
        <dbReference type="EMBL" id="KXJ94967.1"/>
    </source>
</evidence>
<dbReference type="InParanoid" id="A0A136JCV7"/>
<evidence type="ECO:0000313" key="3">
    <source>
        <dbReference type="Proteomes" id="UP000070501"/>
    </source>
</evidence>
<dbReference type="EMBL" id="KQ964246">
    <property type="protein sequence ID" value="KXJ94967.1"/>
    <property type="molecule type" value="Genomic_DNA"/>
</dbReference>
<organism evidence="2 3">
    <name type="scientific">Microdochium bolleyi</name>
    <dbReference type="NCBI Taxonomy" id="196109"/>
    <lineage>
        <taxon>Eukaryota</taxon>
        <taxon>Fungi</taxon>
        <taxon>Dikarya</taxon>
        <taxon>Ascomycota</taxon>
        <taxon>Pezizomycotina</taxon>
        <taxon>Sordariomycetes</taxon>
        <taxon>Xylariomycetidae</taxon>
        <taxon>Xylariales</taxon>
        <taxon>Microdochiaceae</taxon>
        <taxon>Microdochium</taxon>
    </lineage>
</organism>
<gene>
    <name evidence="2" type="ORF">Micbo1qcDRAFT_171410</name>
</gene>
<reference evidence="3" key="1">
    <citation type="submission" date="2016-02" db="EMBL/GenBank/DDBJ databases">
        <title>Draft genome sequence of Microdochium bolleyi, a fungal endophyte of beachgrass.</title>
        <authorList>
            <consortium name="DOE Joint Genome Institute"/>
            <person name="David A.S."/>
            <person name="May G."/>
            <person name="Haridas S."/>
            <person name="Lim J."/>
            <person name="Wang M."/>
            <person name="Labutti K."/>
            <person name="Lipzen A."/>
            <person name="Barry K."/>
            <person name="Grigoriev I.V."/>
        </authorList>
    </citation>
    <scope>NUCLEOTIDE SEQUENCE [LARGE SCALE GENOMIC DNA]</scope>
    <source>
        <strain evidence="3">J235TASD1</strain>
    </source>
</reference>